<dbReference type="Pfam" id="PF05114">
    <property type="entry name" value="MbnB_TglH_ChrH"/>
    <property type="match status" value="1"/>
</dbReference>
<proteinExistence type="predicted"/>
<dbReference type="AlphaFoldDB" id="A0A1W6MTG0"/>
<dbReference type="NCBIfam" id="TIGR04159">
    <property type="entry name" value="methbact_MbnB"/>
    <property type="match status" value="1"/>
</dbReference>
<evidence type="ECO:0000313" key="2">
    <source>
        <dbReference type="Proteomes" id="UP000193978"/>
    </source>
</evidence>
<protein>
    <submittedName>
        <fullName evidence="1">Methanobactin biosynthesis cassette protein MbnB</fullName>
    </submittedName>
</protein>
<dbReference type="STRING" id="655015.B1812_06485"/>
<name>A0A1W6MTG0_9HYPH</name>
<accession>A0A1W6MTG0</accession>
<dbReference type="Proteomes" id="UP000193978">
    <property type="component" value="Chromosome"/>
</dbReference>
<dbReference type="SUPFAM" id="SSF51658">
    <property type="entry name" value="Xylose isomerase-like"/>
    <property type="match status" value="1"/>
</dbReference>
<keyword evidence="2" id="KW-1185">Reference proteome</keyword>
<dbReference type="InterPro" id="IPR007801">
    <property type="entry name" value="MbnB/TglH/ChrH"/>
</dbReference>
<gene>
    <name evidence="1" type="ORF">B1812_06485</name>
</gene>
<dbReference type="RefSeq" id="WP_085770859.1">
    <property type="nucleotide sequence ID" value="NZ_AP027149.1"/>
</dbReference>
<dbReference type="Gene3D" id="3.20.20.150">
    <property type="entry name" value="Divalent-metal-dependent TIM barrel enzymes"/>
    <property type="match status" value="1"/>
</dbReference>
<dbReference type="InterPro" id="IPR036237">
    <property type="entry name" value="Xyl_isomerase-like_sf"/>
</dbReference>
<dbReference type="InterPro" id="IPR026431">
    <property type="entry name" value="Methbact_MbnB"/>
</dbReference>
<reference evidence="1 2" key="1">
    <citation type="submission" date="2017-02" db="EMBL/GenBank/DDBJ databases">
        <authorList>
            <person name="Peterson S.W."/>
        </authorList>
    </citation>
    <scope>NUCLEOTIDE SEQUENCE [LARGE SCALE GENOMIC DNA]</scope>
    <source>
        <strain evidence="1 2">S285</strain>
    </source>
</reference>
<organism evidence="1 2">
    <name type="scientific">Methylocystis bryophila</name>
    <dbReference type="NCBI Taxonomy" id="655015"/>
    <lineage>
        <taxon>Bacteria</taxon>
        <taxon>Pseudomonadati</taxon>
        <taxon>Pseudomonadota</taxon>
        <taxon>Alphaproteobacteria</taxon>
        <taxon>Hyphomicrobiales</taxon>
        <taxon>Methylocystaceae</taxon>
        <taxon>Methylocystis</taxon>
    </lineage>
</organism>
<sequence length="276" mass="32020">MRLGFNFTLPETYDMVRRMNAEGHIDYVELLIDNFLCVPPSELAEAFSCPVGFHIMFSRFLEEDRDTLRDFARRLRPYIDALNPIYVSDHCAYFTEHGRRLLFLGEFDYSRDYESAREKAEFWQNELGTKLLVENYPSIMFGGHEAPEFFEKLQQEIGTGVLFDASNAVCAYGNIGLPLERWDRVIASNRHFHVAGYRNSMIQPYVRLDTHAEALAPDTIEFLSSRRELFDKEGATMTYERDNEIHYDDIVADLSRLRAIFPKQQVSARELAIATA</sequence>
<dbReference type="OrthoDB" id="9763101at2"/>
<dbReference type="KEGG" id="mbry:B1812_06485"/>
<evidence type="ECO:0000313" key="1">
    <source>
        <dbReference type="EMBL" id="ARN80779.1"/>
    </source>
</evidence>
<dbReference type="EMBL" id="CP019948">
    <property type="protein sequence ID" value="ARN80779.1"/>
    <property type="molecule type" value="Genomic_DNA"/>
</dbReference>